<evidence type="ECO:0000313" key="8">
    <source>
        <dbReference type="Proteomes" id="UP000199441"/>
    </source>
</evidence>
<dbReference type="GO" id="GO:0016301">
    <property type="term" value="F:kinase activity"/>
    <property type="evidence" value="ECO:0007669"/>
    <property type="project" value="UniProtKB-KW"/>
</dbReference>
<evidence type="ECO:0000313" key="7">
    <source>
        <dbReference type="EMBL" id="SDX54926.1"/>
    </source>
</evidence>
<dbReference type="PROSITE" id="PS00445">
    <property type="entry name" value="FGGY_KINASES_2"/>
    <property type="match status" value="1"/>
</dbReference>
<reference evidence="8" key="1">
    <citation type="submission" date="2016-10" db="EMBL/GenBank/DDBJ databases">
        <authorList>
            <person name="Varghese N."/>
            <person name="Submissions S."/>
        </authorList>
    </citation>
    <scope>NUCLEOTIDE SEQUENCE [LARGE SCALE GENOMIC DNA]</scope>
    <source>
        <strain evidence="8">DSM 26922</strain>
    </source>
</reference>
<dbReference type="CDD" id="cd07808">
    <property type="entry name" value="ASKHA_NBD_FGGY_EcXK-like"/>
    <property type="match status" value="1"/>
</dbReference>
<evidence type="ECO:0000256" key="3">
    <source>
        <dbReference type="ARBA" id="ARBA00022777"/>
    </source>
</evidence>
<dbReference type="InterPro" id="IPR043129">
    <property type="entry name" value="ATPase_NBD"/>
</dbReference>
<gene>
    <name evidence="7" type="ORF">SAMN04488001_3476</name>
</gene>
<dbReference type="EMBL" id="FNOI01000009">
    <property type="protein sequence ID" value="SDX54926.1"/>
    <property type="molecule type" value="Genomic_DNA"/>
</dbReference>
<dbReference type="GO" id="GO:0016773">
    <property type="term" value="F:phosphotransferase activity, alcohol group as acceptor"/>
    <property type="evidence" value="ECO:0007669"/>
    <property type="project" value="InterPro"/>
</dbReference>
<dbReference type="Pfam" id="PF00370">
    <property type="entry name" value="FGGY_N"/>
    <property type="match status" value="1"/>
</dbReference>
<dbReference type="Pfam" id="PF02782">
    <property type="entry name" value="FGGY_C"/>
    <property type="match status" value="1"/>
</dbReference>
<evidence type="ECO:0000259" key="6">
    <source>
        <dbReference type="Pfam" id="PF02782"/>
    </source>
</evidence>
<dbReference type="RefSeq" id="WP_244508676.1">
    <property type="nucleotide sequence ID" value="NZ_FNOI01000009.1"/>
</dbReference>
<protein>
    <recommendedName>
        <fullName evidence="9">Xylulokinase</fullName>
    </recommendedName>
</protein>
<dbReference type="Gene3D" id="3.30.420.40">
    <property type="match status" value="2"/>
</dbReference>
<keyword evidence="2 4" id="KW-0808">Transferase</keyword>
<evidence type="ECO:0008006" key="9">
    <source>
        <dbReference type="Google" id="ProtNLM"/>
    </source>
</evidence>
<dbReference type="Proteomes" id="UP000199441">
    <property type="component" value="Unassembled WGS sequence"/>
</dbReference>
<proteinExistence type="inferred from homology"/>
<name>A0A1H3CLH1_9RHOB</name>
<keyword evidence="3 4" id="KW-0418">Kinase</keyword>
<dbReference type="InterPro" id="IPR018484">
    <property type="entry name" value="FGGY_N"/>
</dbReference>
<dbReference type="PANTHER" id="PTHR43095">
    <property type="entry name" value="SUGAR KINASE"/>
    <property type="match status" value="1"/>
</dbReference>
<organism evidence="7 8">
    <name type="scientific">Litoreibacter albidus</name>
    <dbReference type="NCBI Taxonomy" id="670155"/>
    <lineage>
        <taxon>Bacteria</taxon>
        <taxon>Pseudomonadati</taxon>
        <taxon>Pseudomonadota</taxon>
        <taxon>Alphaproteobacteria</taxon>
        <taxon>Rhodobacterales</taxon>
        <taxon>Roseobacteraceae</taxon>
        <taxon>Litoreibacter</taxon>
    </lineage>
</organism>
<dbReference type="GO" id="GO:0005975">
    <property type="term" value="P:carbohydrate metabolic process"/>
    <property type="evidence" value="ECO:0007669"/>
    <property type="project" value="InterPro"/>
</dbReference>
<dbReference type="InterPro" id="IPR018483">
    <property type="entry name" value="Carb_kinase_FGGY_CS"/>
</dbReference>
<comment type="similarity">
    <text evidence="1 4">Belongs to the FGGY kinase family.</text>
</comment>
<dbReference type="PANTHER" id="PTHR43095:SF5">
    <property type="entry name" value="XYLULOSE KINASE"/>
    <property type="match status" value="1"/>
</dbReference>
<dbReference type="InterPro" id="IPR018485">
    <property type="entry name" value="FGGY_C"/>
</dbReference>
<feature type="domain" description="Carbohydrate kinase FGGY C-terminal" evidence="6">
    <location>
        <begin position="263"/>
        <end position="440"/>
    </location>
</feature>
<dbReference type="InterPro" id="IPR000577">
    <property type="entry name" value="Carb_kinase_FGGY"/>
</dbReference>
<accession>A0A1H3CLH1</accession>
<evidence type="ECO:0000256" key="1">
    <source>
        <dbReference type="ARBA" id="ARBA00009156"/>
    </source>
</evidence>
<evidence type="ECO:0000256" key="2">
    <source>
        <dbReference type="ARBA" id="ARBA00022679"/>
    </source>
</evidence>
<feature type="domain" description="Carbohydrate kinase FGGY N-terminal" evidence="5">
    <location>
        <begin position="6"/>
        <end position="251"/>
    </location>
</feature>
<dbReference type="STRING" id="670155.SAMN04488001_3476"/>
<dbReference type="InterPro" id="IPR050406">
    <property type="entry name" value="FGGY_Carb_Kinase"/>
</dbReference>
<evidence type="ECO:0000256" key="4">
    <source>
        <dbReference type="RuleBase" id="RU003733"/>
    </source>
</evidence>
<dbReference type="PIRSF" id="PIRSF000538">
    <property type="entry name" value="GlpK"/>
    <property type="match status" value="1"/>
</dbReference>
<keyword evidence="8" id="KW-1185">Reference proteome</keyword>
<dbReference type="AlphaFoldDB" id="A0A1H3CLH1"/>
<evidence type="ECO:0000259" key="5">
    <source>
        <dbReference type="Pfam" id="PF00370"/>
    </source>
</evidence>
<sequence length="497" mass="53665">MTIRDLYLAIDVGTGGLRAALVDRDGRIQGLAHQEHEQIVPQFGWSEQRPADWWNGTRAVVRTVLDDVRNGAARVAAICCCGQMHGTVLIDGNGRLTRETVPLWNDKRTAPQVAAFEKQADHDAAVALTANSPATAWPAFKLAWLAENDAPALEQATSVLMPKDWINYCLTGQRAQDFTEASLSFLMDWERRDWSKRLCDMTGVPHALLPDLKDPQDVLGPLLPNVAGDLGLSADIPVLVGAGDYPMALTGSGVIAAGMGSDVTGTSSIITLMRDAPVIGPEISNVLAADGTWGAMTLLDAGGDAVRWARRAFHENKRSYADVAHSATSARAGADKLFFLPYLSGERRRPELRAQFFGLTAAHGLPELHRSVLEGVGFAMRQRLDGLQGDLGRPDRIVAAGGGAKNELWLKIKASMFDVPYLVPEELECGVVGAAMLMATSTGDAADLKTAAARMVRYSSEVAPDARWTEIYDRMAPIYAKLYQQAADLHADLDALP</sequence>
<dbReference type="SUPFAM" id="SSF53067">
    <property type="entry name" value="Actin-like ATPase domain"/>
    <property type="match status" value="2"/>
</dbReference>